<organism evidence="2 3">
    <name type="scientific">Nocardioides luteus</name>
    <dbReference type="NCBI Taxonomy" id="1844"/>
    <lineage>
        <taxon>Bacteria</taxon>
        <taxon>Bacillati</taxon>
        <taxon>Actinomycetota</taxon>
        <taxon>Actinomycetes</taxon>
        <taxon>Propionibacteriales</taxon>
        <taxon>Nocardioidaceae</taxon>
        <taxon>Nocardioides</taxon>
    </lineage>
</organism>
<dbReference type="InterPro" id="IPR045770">
    <property type="entry name" value="DUF6223"/>
</dbReference>
<sequence>MSLNDLLISAADPDVGAYTLTTARLWATLAAFVGLGGVVAGAAARGRAARGVGNRGRNGAVVALGCGSIALVTGVVNLLVADGGPGTGNGVVGGGIAIVLGLTALTLGALTLNRSRRVGAS</sequence>
<dbReference type="Pfam" id="PF19733">
    <property type="entry name" value="DUF6223"/>
    <property type="match status" value="1"/>
</dbReference>
<keyword evidence="3" id="KW-1185">Reference proteome</keyword>
<name>A0A1J4N205_9ACTN</name>
<reference evidence="2" key="1">
    <citation type="submission" date="2016-10" db="EMBL/GenBank/DDBJ databases">
        <title>Draft Genome Sequence of Nocardioides luteus Strain BAFB, an Alkane-Degrading Bacterium Isolated from JP-7 Polluted Soil.</title>
        <authorList>
            <person name="Brown L."/>
            <person name="Ruiz O.N."/>
            <person name="Gunasekera T."/>
        </authorList>
    </citation>
    <scope>NUCLEOTIDE SEQUENCE [LARGE SCALE GENOMIC DNA]</scope>
    <source>
        <strain evidence="2">BAFB</strain>
    </source>
</reference>
<dbReference type="STRING" id="1844.UG56_017320"/>
<dbReference type="Proteomes" id="UP000033772">
    <property type="component" value="Unassembled WGS sequence"/>
</dbReference>
<feature type="transmembrane region" description="Helical" evidence="1">
    <location>
        <begin position="25"/>
        <end position="46"/>
    </location>
</feature>
<keyword evidence="1" id="KW-1133">Transmembrane helix</keyword>
<comment type="caution">
    <text evidence="2">The sequence shown here is derived from an EMBL/GenBank/DDBJ whole genome shotgun (WGS) entry which is preliminary data.</text>
</comment>
<keyword evidence="1" id="KW-0472">Membrane</keyword>
<proteinExistence type="predicted"/>
<feature type="transmembrane region" description="Helical" evidence="1">
    <location>
        <begin position="92"/>
        <end position="112"/>
    </location>
</feature>
<accession>A0A1J4N205</accession>
<evidence type="ECO:0000313" key="3">
    <source>
        <dbReference type="Proteomes" id="UP000033772"/>
    </source>
</evidence>
<keyword evidence="1" id="KW-0812">Transmembrane</keyword>
<feature type="transmembrane region" description="Helical" evidence="1">
    <location>
        <begin position="58"/>
        <end position="80"/>
    </location>
</feature>
<gene>
    <name evidence="2" type="ORF">UG56_017320</name>
</gene>
<evidence type="ECO:0000313" key="2">
    <source>
        <dbReference type="EMBL" id="OIJ25554.1"/>
    </source>
</evidence>
<protein>
    <submittedName>
        <fullName evidence="2">Uncharacterized protein</fullName>
    </submittedName>
</protein>
<dbReference type="EMBL" id="JZDQ02000024">
    <property type="protein sequence ID" value="OIJ25554.1"/>
    <property type="molecule type" value="Genomic_DNA"/>
</dbReference>
<dbReference type="RefSeq" id="WP_071327162.1">
    <property type="nucleotide sequence ID" value="NZ_JZDQ02000024.1"/>
</dbReference>
<dbReference type="AlphaFoldDB" id="A0A1J4N205"/>
<evidence type="ECO:0000256" key="1">
    <source>
        <dbReference type="SAM" id="Phobius"/>
    </source>
</evidence>